<dbReference type="PANTHER" id="PTHR47938:SF35">
    <property type="entry name" value="PENTATRICOPEPTIDE REPEAT-CONTAINING PROTEIN 4, MITOCHONDRIAL-RELATED"/>
    <property type="match status" value="1"/>
</dbReference>
<evidence type="ECO:0000313" key="2">
    <source>
        <dbReference type="EMBL" id="CAJ1403105.1"/>
    </source>
</evidence>
<keyword evidence="3" id="KW-1185">Reference proteome</keyword>
<name>A0AA36JBE5_9DINO</name>
<organism evidence="2 3">
    <name type="scientific">Effrenium voratum</name>
    <dbReference type="NCBI Taxonomy" id="2562239"/>
    <lineage>
        <taxon>Eukaryota</taxon>
        <taxon>Sar</taxon>
        <taxon>Alveolata</taxon>
        <taxon>Dinophyceae</taxon>
        <taxon>Suessiales</taxon>
        <taxon>Symbiodiniaceae</taxon>
        <taxon>Effrenium</taxon>
    </lineage>
</organism>
<dbReference type="Proteomes" id="UP001178507">
    <property type="component" value="Unassembled WGS sequence"/>
</dbReference>
<sequence>MALFWQLPVQRLQPNVIAANSLLSALARSLQWQLALSHLAQLNAPNVISFNTVLAGCRNHWHTALELLRTAKEQSVAPNAGSFAACIVAAGQASEWPMALSLLALAGEGGLAANSALGALAEAAQWQRALELLAGLASPDVVSFNSVMRACERGHEWQRAMEIFSELQARGEASDISVCSALSALGRAVHWQRGLQLLSQRPSGAPVFGAALHACAQAAQWQAAVAVLASMHAAAVEPDDSILGSLATMQISTEASNRHVRTQPRGI</sequence>
<protein>
    <recommendedName>
        <fullName evidence="4">Pentatricopeptide repeat-containing protein, chloroplastic</fullName>
    </recommendedName>
</protein>
<feature type="repeat" description="PPR" evidence="1">
    <location>
        <begin position="140"/>
        <end position="174"/>
    </location>
</feature>
<dbReference type="InterPro" id="IPR002885">
    <property type="entry name" value="PPR_rpt"/>
</dbReference>
<dbReference type="PANTHER" id="PTHR47938">
    <property type="entry name" value="RESPIRATORY COMPLEX I CHAPERONE (CIA84), PUTATIVE (AFU_ORTHOLOGUE AFUA_2G06020)-RELATED"/>
    <property type="match status" value="1"/>
</dbReference>
<dbReference type="NCBIfam" id="TIGR00756">
    <property type="entry name" value="PPR"/>
    <property type="match status" value="1"/>
</dbReference>
<dbReference type="InterPro" id="IPR011990">
    <property type="entry name" value="TPR-like_helical_dom_sf"/>
</dbReference>
<dbReference type="Pfam" id="PF01535">
    <property type="entry name" value="PPR"/>
    <property type="match status" value="1"/>
</dbReference>
<dbReference type="Gene3D" id="1.25.40.10">
    <property type="entry name" value="Tetratricopeptide repeat domain"/>
    <property type="match status" value="2"/>
</dbReference>
<dbReference type="PROSITE" id="PS51375">
    <property type="entry name" value="PPR"/>
    <property type="match status" value="1"/>
</dbReference>
<dbReference type="EMBL" id="CAUJNA010003481">
    <property type="protein sequence ID" value="CAJ1403105.1"/>
    <property type="molecule type" value="Genomic_DNA"/>
</dbReference>
<comment type="caution">
    <text evidence="2">The sequence shown here is derived from an EMBL/GenBank/DDBJ whole genome shotgun (WGS) entry which is preliminary data.</text>
</comment>
<evidence type="ECO:0000256" key="1">
    <source>
        <dbReference type="PROSITE-ProRule" id="PRU00708"/>
    </source>
</evidence>
<evidence type="ECO:0000313" key="3">
    <source>
        <dbReference type="Proteomes" id="UP001178507"/>
    </source>
</evidence>
<evidence type="ECO:0008006" key="4">
    <source>
        <dbReference type="Google" id="ProtNLM"/>
    </source>
</evidence>
<reference evidence="2" key="1">
    <citation type="submission" date="2023-08" db="EMBL/GenBank/DDBJ databases">
        <authorList>
            <person name="Chen Y."/>
            <person name="Shah S."/>
            <person name="Dougan E. K."/>
            <person name="Thang M."/>
            <person name="Chan C."/>
        </authorList>
    </citation>
    <scope>NUCLEOTIDE SEQUENCE</scope>
</reference>
<accession>A0AA36JBE5</accession>
<dbReference type="GO" id="GO:0003729">
    <property type="term" value="F:mRNA binding"/>
    <property type="evidence" value="ECO:0007669"/>
    <property type="project" value="TreeGrafter"/>
</dbReference>
<dbReference type="AlphaFoldDB" id="A0AA36JBE5"/>
<proteinExistence type="predicted"/>
<gene>
    <name evidence="2" type="ORF">EVOR1521_LOCUS25848</name>
</gene>